<keyword evidence="1" id="KW-0472">Membrane</keyword>
<feature type="transmembrane region" description="Helical" evidence="1">
    <location>
        <begin position="5"/>
        <end position="23"/>
    </location>
</feature>
<accession>A0A4R5KVZ4</accession>
<evidence type="ECO:0000256" key="1">
    <source>
        <dbReference type="SAM" id="Phobius"/>
    </source>
</evidence>
<reference evidence="2 3" key="1">
    <citation type="submission" date="2019-03" db="EMBL/GenBank/DDBJ databases">
        <title>This is whole genome sequence of Paenibacillus sp MS74 strain.</title>
        <authorList>
            <person name="Trinh H.N."/>
        </authorList>
    </citation>
    <scope>NUCLEOTIDE SEQUENCE [LARGE SCALE GENOMIC DNA]</scope>
    <source>
        <strain evidence="2 3">MS74</strain>
    </source>
</reference>
<feature type="transmembrane region" description="Helical" evidence="1">
    <location>
        <begin position="59"/>
        <end position="76"/>
    </location>
</feature>
<evidence type="ECO:0000313" key="3">
    <source>
        <dbReference type="Proteomes" id="UP000295636"/>
    </source>
</evidence>
<dbReference type="AlphaFoldDB" id="A0A4R5KVZ4"/>
<organism evidence="2 3">
    <name type="scientific">Paenibacillus piri</name>
    <dbReference type="NCBI Taxonomy" id="2547395"/>
    <lineage>
        <taxon>Bacteria</taxon>
        <taxon>Bacillati</taxon>
        <taxon>Bacillota</taxon>
        <taxon>Bacilli</taxon>
        <taxon>Bacillales</taxon>
        <taxon>Paenibacillaceae</taxon>
        <taxon>Paenibacillus</taxon>
    </lineage>
</organism>
<dbReference type="OrthoDB" id="2628935at2"/>
<feature type="transmembrane region" description="Helical" evidence="1">
    <location>
        <begin position="29"/>
        <end position="47"/>
    </location>
</feature>
<keyword evidence="3" id="KW-1185">Reference proteome</keyword>
<sequence>MKQIYYYLGWIAGFSALEYLWFLSGYITYHYGWNIFWSIGFYFAMFYVIKTHHRNVKKALLVSLVSVVFLMIVFKVKI</sequence>
<proteinExistence type="predicted"/>
<comment type="caution">
    <text evidence="2">The sequence shown here is derived from an EMBL/GenBank/DDBJ whole genome shotgun (WGS) entry which is preliminary data.</text>
</comment>
<name>A0A4R5KVZ4_9BACL</name>
<evidence type="ECO:0000313" key="2">
    <source>
        <dbReference type="EMBL" id="TDF99338.1"/>
    </source>
</evidence>
<gene>
    <name evidence="2" type="ORF">E1757_05625</name>
</gene>
<dbReference type="EMBL" id="SMRT01000002">
    <property type="protein sequence ID" value="TDF99338.1"/>
    <property type="molecule type" value="Genomic_DNA"/>
</dbReference>
<keyword evidence="1" id="KW-0812">Transmembrane</keyword>
<keyword evidence="1" id="KW-1133">Transmembrane helix</keyword>
<dbReference type="Proteomes" id="UP000295636">
    <property type="component" value="Unassembled WGS sequence"/>
</dbReference>
<protein>
    <submittedName>
        <fullName evidence="2">Uncharacterized protein</fullName>
    </submittedName>
</protein>